<evidence type="ECO:0000313" key="3">
    <source>
        <dbReference type="Proteomes" id="UP000664800"/>
    </source>
</evidence>
<reference evidence="2" key="1">
    <citation type="submission" date="2021-02" db="EMBL/GenBank/DDBJ databases">
        <title>Thiocyanate and organic carbon inputs drive convergent selection for specific autotrophic Afipia and Thiobacillus strains within complex microbiomes.</title>
        <authorList>
            <person name="Huddy R.J."/>
            <person name="Sachdeva R."/>
            <person name="Kadzinga F."/>
            <person name="Kantor R.S."/>
            <person name="Harrison S.T.L."/>
            <person name="Banfield J.F."/>
        </authorList>
    </citation>
    <scope>NUCLEOTIDE SEQUENCE</scope>
    <source>
        <strain evidence="2">SCN18_13_7_16_R3_B_64_19</strain>
    </source>
</reference>
<dbReference type="Proteomes" id="UP000664800">
    <property type="component" value="Unassembled WGS sequence"/>
</dbReference>
<feature type="signal peptide" evidence="1">
    <location>
        <begin position="1"/>
        <end position="17"/>
    </location>
</feature>
<feature type="chain" id="PRO_5034899078" description="Lipoprotein" evidence="1">
    <location>
        <begin position="18"/>
        <end position="182"/>
    </location>
</feature>
<evidence type="ECO:0008006" key="4">
    <source>
        <dbReference type="Google" id="ProtNLM"/>
    </source>
</evidence>
<organism evidence="2 3">
    <name type="scientific">Thiomonas arsenitoxydans (strain DSM 22701 / CIP 110005 / 3As)</name>
    <dbReference type="NCBI Taxonomy" id="426114"/>
    <lineage>
        <taxon>Bacteria</taxon>
        <taxon>Pseudomonadati</taxon>
        <taxon>Pseudomonadota</taxon>
        <taxon>Betaproteobacteria</taxon>
        <taxon>Burkholderiales</taxon>
        <taxon>Thiomonas</taxon>
    </lineage>
</organism>
<dbReference type="AlphaFoldDB" id="A0A8I1SVT8"/>
<dbReference type="EMBL" id="JAFKMR010000009">
    <property type="protein sequence ID" value="MBN8742941.1"/>
    <property type="molecule type" value="Genomic_DNA"/>
</dbReference>
<comment type="caution">
    <text evidence="2">The sequence shown here is derived from an EMBL/GenBank/DDBJ whole genome shotgun (WGS) entry which is preliminary data.</text>
</comment>
<name>A0A8I1SVT8_THIA3</name>
<proteinExistence type="predicted"/>
<dbReference type="PROSITE" id="PS51257">
    <property type="entry name" value="PROKAR_LIPOPROTEIN"/>
    <property type="match status" value="1"/>
</dbReference>
<dbReference type="RefSeq" id="WP_276727081.1">
    <property type="nucleotide sequence ID" value="NZ_JAFKMR010000009.1"/>
</dbReference>
<protein>
    <recommendedName>
        <fullName evidence="4">Lipoprotein</fullName>
    </recommendedName>
</protein>
<sequence>MSRLFLCSALASLLLLSACESPMTQRYAIAADNNQAIKSLNTSGIGLGKFSGPADFNATCRALGPLQVADGLTHTQYIRKAFEDELKVGGAYESGKPRVTLTGTVNKLEFSSSKGLTSGFWSIELTLASSNGKSLVVNEHYEFNSGFGASEACRNTADAFSRAVQDLVGKTLKNPDFPALVA</sequence>
<keyword evidence="1" id="KW-0732">Signal</keyword>
<evidence type="ECO:0000256" key="1">
    <source>
        <dbReference type="SAM" id="SignalP"/>
    </source>
</evidence>
<evidence type="ECO:0000313" key="2">
    <source>
        <dbReference type="EMBL" id="MBN8742941.1"/>
    </source>
</evidence>
<gene>
    <name evidence="2" type="ORF">J0I24_01390</name>
</gene>
<accession>A0A8I1SVT8</accession>